<organism evidence="6 7">
    <name type="scientific">Aplysia californica</name>
    <name type="common">California sea hare</name>
    <dbReference type="NCBI Taxonomy" id="6500"/>
    <lineage>
        <taxon>Eukaryota</taxon>
        <taxon>Metazoa</taxon>
        <taxon>Spiralia</taxon>
        <taxon>Lophotrochozoa</taxon>
        <taxon>Mollusca</taxon>
        <taxon>Gastropoda</taxon>
        <taxon>Heterobranchia</taxon>
        <taxon>Euthyneura</taxon>
        <taxon>Tectipleura</taxon>
        <taxon>Aplysiida</taxon>
        <taxon>Aplysioidea</taxon>
        <taxon>Aplysiidae</taxon>
        <taxon>Aplysia</taxon>
    </lineage>
</organism>
<keyword evidence="5" id="KW-0406">Ion transport</keyword>
<dbReference type="Pfam" id="PF01459">
    <property type="entry name" value="Porin_3"/>
    <property type="match status" value="1"/>
</dbReference>
<gene>
    <name evidence="7" type="primary">LOC101847794</name>
</gene>
<dbReference type="PRINTS" id="PR00185">
    <property type="entry name" value="EUKARYTPORIN"/>
</dbReference>
<reference evidence="7" key="1">
    <citation type="submission" date="2025-08" db="UniProtKB">
        <authorList>
            <consortium name="RefSeq"/>
        </authorList>
    </citation>
    <scope>IDENTIFICATION</scope>
</reference>
<sequence length="295" mass="32090">MSPELEMAPPSYSDLGKSAKDVFSKGYNWGFFKLDAKSKTDNGVEFKSALNSNRDTGKVAGNLETKYKWSEYGLTFTEKWTTENVLNTEVKIEDQLAEGLDLTFDTSFAPQTGKKSGKVKSAYKMDYLNLNCDVDFDFAGPTVHGAAVLGYEGWLAGYQMSFDSSKSKLTRSNFGFGYNGGDFSFTTNVNNTWDDDNDGQEFQGSIHQKVNDSLEAAVSLAWTAGTGSTTFALGAKYKLDDDASISAKVNNSSHVGLGYTQKLRDGVKLTVSSLIDGKNINQGGHKVGLGLEFEA</sequence>
<name>A0ABM0KB61_APLCA</name>
<dbReference type="PANTHER" id="PTHR11743:SF70">
    <property type="entry name" value="GH26960P-RELATED"/>
    <property type="match status" value="1"/>
</dbReference>
<dbReference type="RefSeq" id="XP_005113380.3">
    <property type="nucleotide sequence ID" value="XM_005113323.3"/>
</dbReference>
<keyword evidence="3" id="KW-0812">Transmembrane</keyword>
<keyword evidence="5" id="KW-0626">Porin</keyword>
<evidence type="ECO:0000256" key="2">
    <source>
        <dbReference type="ARBA" id="ARBA00007780"/>
    </source>
</evidence>
<evidence type="ECO:0000256" key="3">
    <source>
        <dbReference type="ARBA" id="ARBA00022452"/>
    </source>
</evidence>
<dbReference type="InterPro" id="IPR001925">
    <property type="entry name" value="Porin_Euk"/>
</dbReference>
<dbReference type="GeneID" id="101847794"/>
<keyword evidence="3" id="KW-0472">Membrane</keyword>
<comment type="subcellular location">
    <subcellularLocation>
        <location evidence="1">Mitochondrion outer membrane</location>
    </subcellularLocation>
</comment>
<keyword evidence="4" id="KW-0496">Mitochondrion</keyword>
<evidence type="ECO:0000256" key="4">
    <source>
        <dbReference type="ARBA" id="ARBA00022787"/>
    </source>
</evidence>
<accession>A0ABM0KB61</accession>
<keyword evidence="5" id="KW-0813">Transport</keyword>
<proteinExistence type="inferred from homology"/>
<evidence type="ECO:0000256" key="5">
    <source>
        <dbReference type="ARBA" id="ARBA00023114"/>
    </source>
</evidence>
<dbReference type="PROSITE" id="PS00558">
    <property type="entry name" value="EUKARYOTIC_PORIN"/>
    <property type="match status" value="1"/>
</dbReference>
<dbReference type="Gene3D" id="2.40.160.10">
    <property type="entry name" value="Porin"/>
    <property type="match status" value="1"/>
</dbReference>
<dbReference type="InterPro" id="IPR023614">
    <property type="entry name" value="Porin_dom_sf"/>
</dbReference>
<dbReference type="CDD" id="cd07306">
    <property type="entry name" value="Porin3_VDAC"/>
    <property type="match status" value="1"/>
</dbReference>
<dbReference type="InterPro" id="IPR027246">
    <property type="entry name" value="Porin_Euk/Tom40"/>
</dbReference>
<dbReference type="PANTHER" id="PTHR11743">
    <property type="entry name" value="VOLTAGE-DEPENDENT ANION-SELECTIVE CHANNEL"/>
    <property type="match status" value="1"/>
</dbReference>
<evidence type="ECO:0000313" key="6">
    <source>
        <dbReference type="Proteomes" id="UP000694888"/>
    </source>
</evidence>
<comment type="similarity">
    <text evidence="2">Belongs to the eukaryotic mitochondrial porin family.</text>
</comment>
<keyword evidence="6" id="KW-1185">Reference proteome</keyword>
<protein>
    <submittedName>
        <fullName evidence="7">Voltage-dependent anion-selective channel protein 2</fullName>
    </submittedName>
</protein>
<evidence type="ECO:0000313" key="7">
    <source>
        <dbReference type="RefSeq" id="XP_005113380.3"/>
    </source>
</evidence>
<evidence type="ECO:0000256" key="1">
    <source>
        <dbReference type="ARBA" id="ARBA00004294"/>
    </source>
</evidence>
<keyword evidence="3" id="KW-1134">Transmembrane beta strand</keyword>
<dbReference type="Proteomes" id="UP000694888">
    <property type="component" value="Unplaced"/>
</dbReference>
<keyword evidence="4" id="KW-1000">Mitochondrion outer membrane</keyword>